<dbReference type="Proteomes" id="UP000062317">
    <property type="component" value="Unassembled WGS sequence"/>
</dbReference>
<proteinExistence type="predicted"/>
<protein>
    <submittedName>
        <fullName evidence="1">Uncharacterized protein</fullName>
    </submittedName>
</protein>
<name>A0A106DRB5_9BURK</name>
<gene>
    <name evidence="1" type="ORF">WT27_13600</name>
</gene>
<organism evidence="1 2">
    <name type="scientific">Burkholderia territorii</name>
    <dbReference type="NCBI Taxonomy" id="1503055"/>
    <lineage>
        <taxon>Bacteria</taxon>
        <taxon>Pseudomonadati</taxon>
        <taxon>Pseudomonadota</taxon>
        <taxon>Betaproteobacteria</taxon>
        <taxon>Burkholderiales</taxon>
        <taxon>Burkholderiaceae</taxon>
        <taxon>Burkholderia</taxon>
        <taxon>Burkholderia cepacia complex</taxon>
    </lineage>
</organism>
<keyword evidence="2" id="KW-1185">Reference proteome</keyword>
<evidence type="ECO:0000313" key="1">
    <source>
        <dbReference type="EMBL" id="KVV40952.1"/>
    </source>
</evidence>
<accession>A0A106DRB5</accession>
<reference evidence="1 2" key="1">
    <citation type="submission" date="2015-11" db="EMBL/GenBank/DDBJ databases">
        <title>Expanding the genomic diversity of Burkholderia species for the development of highly accurate diagnostics.</title>
        <authorList>
            <person name="Sahl J."/>
            <person name="Keim P."/>
            <person name="Wagner D."/>
        </authorList>
    </citation>
    <scope>NUCLEOTIDE SEQUENCE [LARGE SCALE GENOMIC DNA]</scope>
    <source>
        <strain evidence="1 2">MSMB1301WGS</strain>
    </source>
</reference>
<sequence>MPAQQLLDILNDRLQPDRADESRLHTLAQLQGEIGSHAAGVGTFDWAGMKKLLAKASRDGVLGRITDQLIDDFAVVWSLNSKQVVALKDIVLGAQGEDR</sequence>
<evidence type="ECO:0000313" key="2">
    <source>
        <dbReference type="Proteomes" id="UP000062317"/>
    </source>
</evidence>
<dbReference type="EMBL" id="LPEQ01000113">
    <property type="protein sequence ID" value="KVV40952.1"/>
    <property type="molecule type" value="Genomic_DNA"/>
</dbReference>
<comment type="caution">
    <text evidence="1">The sequence shown here is derived from an EMBL/GenBank/DDBJ whole genome shotgun (WGS) entry which is preliminary data.</text>
</comment>
<dbReference type="AlphaFoldDB" id="A0A106DRB5"/>